<name>A0A9N8VE10_9GLOM</name>
<dbReference type="InterPro" id="IPR055335">
    <property type="entry name" value="Ucp6/RUP1"/>
</dbReference>
<dbReference type="InterPro" id="IPR009060">
    <property type="entry name" value="UBA-like_sf"/>
</dbReference>
<dbReference type="SUPFAM" id="SSF46934">
    <property type="entry name" value="UBA-like"/>
    <property type="match status" value="1"/>
</dbReference>
<dbReference type="Gene3D" id="1.10.8.10">
    <property type="entry name" value="DNA helicase RuvA subunit, C-terminal domain"/>
    <property type="match status" value="1"/>
</dbReference>
<dbReference type="GO" id="GO:0016579">
    <property type="term" value="P:protein deubiquitination"/>
    <property type="evidence" value="ECO:0007669"/>
    <property type="project" value="TreeGrafter"/>
</dbReference>
<evidence type="ECO:0000259" key="2">
    <source>
        <dbReference type="PROSITE" id="PS50030"/>
    </source>
</evidence>
<protein>
    <submittedName>
        <fullName evidence="3">388_t:CDS:1</fullName>
    </submittedName>
</protein>
<evidence type="ECO:0000256" key="1">
    <source>
        <dbReference type="SAM" id="MobiDB-lite"/>
    </source>
</evidence>
<comment type="caution">
    <text evidence="3">The sequence shown here is derived from an EMBL/GenBank/DDBJ whole genome shotgun (WGS) entry which is preliminary data.</text>
</comment>
<dbReference type="CDD" id="cd14297">
    <property type="entry name" value="UBA2_spUBP14_like"/>
    <property type="match status" value="1"/>
</dbReference>
<dbReference type="GO" id="GO:0005829">
    <property type="term" value="C:cytosol"/>
    <property type="evidence" value="ECO:0007669"/>
    <property type="project" value="TreeGrafter"/>
</dbReference>
<gene>
    <name evidence="3" type="ORF">AGERDE_LOCUS1313</name>
</gene>
<dbReference type="EMBL" id="CAJVPL010000086">
    <property type="protein sequence ID" value="CAG8444508.1"/>
    <property type="molecule type" value="Genomic_DNA"/>
</dbReference>
<dbReference type="PROSITE" id="PS50030">
    <property type="entry name" value="UBA"/>
    <property type="match status" value="1"/>
</dbReference>
<keyword evidence="4" id="KW-1185">Reference proteome</keyword>
<organism evidence="3 4">
    <name type="scientific">Ambispora gerdemannii</name>
    <dbReference type="NCBI Taxonomy" id="144530"/>
    <lineage>
        <taxon>Eukaryota</taxon>
        <taxon>Fungi</taxon>
        <taxon>Fungi incertae sedis</taxon>
        <taxon>Mucoromycota</taxon>
        <taxon>Glomeromycotina</taxon>
        <taxon>Glomeromycetes</taxon>
        <taxon>Archaeosporales</taxon>
        <taxon>Ambisporaceae</taxon>
        <taxon>Ambispora</taxon>
    </lineage>
</organism>
<reference evidence="3" key="1">
    <citation type="submission" date="2021-06" db="EMBL/GenBank/DDBJ databases">
        <authorList>
            <person name="Kallberg Y."/>
            <person name="Tangrot J."/>
            <person name="Rosling A."/>
        </authorList>
    </citation>
    <scope>NUCLEOTIDE SEQUENCE</scope>
    <source>
        <strain evidence="3">MT106</strain>
    </source>
</reference>
<dbReference type="InterPro" id="IPR015940">
    <property type="entry name" value="UBA"/>
</dbReference>
<dbReference type="InterPro" id="IPR038765">
    <property type="entry name" value="Papain-like_cys_pep_sf"/>
</dbReference>
<dbReference type="PANTHER" id="PTHR39597:SF1">
    <property type="entry name" value="UBA DOMAIN-CONTAINING PROTEIN RUP1"/>
    <property type="match status" value="1"/>
</dbReference>
<dbReference type="Gene3D" id="3.90.70.10">
    <property type="entry name" value="Cysteine proteinases"/>
    <property type="match status" value="1"/>
</dbReference>
<dbReference type="AlphaFoldDB" id="A0A9N8VE10"/>
<proteinExistence type="predicted"/>
<evidence type="ECO:0000313" key="4">
    <source>
        <dbReference type="Proteomes" id="UP000789831"/>
    </source>
</evidence>
<dbReference type="PANTHER" id="PTHR39597">
    <property type="entry name" value="UBA DOMAIN-CONTAINING PROTEIN RUP1"/>
    <property type="match status" value="1"/>
</dbReference>
<dbReference type="Pfam" id="PF00627">
    <property type="entry name" value="UBA"/>
    <property type="match status" value="1"/>
</dbReference>
<feature type="domain" description="UBA" evidence="2">
    <location>
        <begin position="12"/>
        <end position="52"/>
    </location>
</feature>
<feature type="region of interest" description="Disordered" evidence="1">
    <location>
        <begin position="63"/>
        <end position="86"/>
    </location>
</feature>
<dbReference type="GO" id="GO:0005634">
    <property type="term" value="C:nucleus"/>
    <property type="evidence" value="ECO:0007669"/>
    <property type="project" value="TreeGrafter"/>
</dbReference>
<dbReference type="Proteomes" id="UP000789831">
    <property type="component" value="Unassembled WGS sequence"/>
</dbReference>
<accession>A0A9N8VE10</accession>
<dbReference type="SMART" id="SM00165">
    <property type="entry name" value="UBA"/>
    <property type="match status" value="1"/>
</dbReference>
<feature type="compositionally biased region" description="Polar residues" evidence="1">
    <location>
        <begin position="63"/>
        <end position="74"/>
    </location>
</feature>
<dbReference type="SUPFAM" id="SSF54001">
    <property type="entry name" value="Cysteine proteinases"/>
    <property type="match status" value="1"/>
</dbReference>
<evidence type="ECO:0000313" key="3">
    <source>
        <dbReference type="EMBL" id="CAG8444508.1"/>
    </source>
</evidence>
<dbReference type="OrthoDB" id="2427897at2759"/>
<sequence length="970" mass="113216">MSSQSLLSIGLQVREEALSTLREMGIPELDAVNALRKFDNNVERAIDYIFSGQSTLDELPHLVSTNDSTEPMNTDSHDWKNSSTPKSDTPFNVQDAAATNNSAIDLTGDESADIDMALRASIHDQNEADLKRGVEKSLADSRPQSANGNYDAKALVLYHPTKEDTHQRPYQRSYQDPWGDWTDPENPAHRTRDTFVDTPLGLRPFPEHYFATCIFQALFHIPIFRISVLGFRPTRENWGNVEGYWQGKSSRLSDEQDLISSHSSEYRRYSKKYVSLNVVHEMQKLFVFLMLSGRSYGDSRYIMEAIEFKENKDTWPEFSEALGEFYESLFNRLCEASRFNDKDALENDEHAKGLVSYINSFDTKIVIFHLMRKDSNDKYSMNSTYYSNTPFSLDKILYMDRYLIQNKDEVSSCWQIIETLEQDLQRTKQEIDNITNFEGNSNGLDLLQGSISYYERKRDTIEPTDTESIERISSVINFLEKFKTRTEERLKGFMTHYDELHHHLQTVYDRPSLTQIPYRLCAVIIHDEMHNGNNGNNSNNDWAYIWIPKDKSENYEVGDWWKFQNTEVKKVAEEQVFRDDAGANYNAGIHTLIYVHPDCLYNFPDSFYEPLIPTTLKEFVRVDNDAFKQEFINYKERMDPPAYSPVDAGGRTDEQWNSDSTTNFSSNENTPHDFQHKYSQIEIQARDLRNDDYRIVQRFELFCARLRQSELTQTLLKEYLETNRRETSWDDDPLPLDPKYREDPKFKKILVAFERYEEITMWFTEGLERMKFDEYANAFEAFLHTLQLEERWIDFIQTEDDISGLPLVNNSNIEEIKRSHYVVEHAKICLQTMHQSALDKANNPNNMNAGIRDALILLKHFIRILGPDLLNDDRMFVRIREDWLNFTEQTVEGLDDEKVNAMEKLVASYAAPEILDIQKYQDIDEVEPIRFLPEADDEPLYKRYGKALKVCKELFGGKYGGTYGSEMMLD</sequence>
<feature type="region of interest" description="Disordered" evidence="1">
    <location>
        <begin position="164"/>
        <end position="186"/>
    </location>
</feature>